<accession>A0A410WSE2</accession>
<dbReference type="EMBL" id="JAMDMJ010000008">
    <property type="protein sequence ID" value="MCY9595615.1"/>
    <property type="molecule type" value="Genomic_DNA"/>
</dbReference>
<comment type="function">
    <text evidence="7 8">Key enzyme in folate metabolism. Catalyzes an essential reaction for de novo glycine and purine synthesis, and for DNA precursor synthesis.</text>
</comment>
<evidence type="ECO:0000256" key="1">
    <source>
        <dbReference type="ARBA" id="ARBA00004903"/>
    </source>
</evidence>
<evidence type="ECO:0000313" key="12">
    <source>
        <dbReference type="EMBL" id="QAV17376.1"/>
    </source>
</evidence>
<dbReference type="AlphaFoldDB" id="A0A410WSE2"/>
<evidence type="ECO:0000313" key="14">
    <source>
        <dbReference type="Proteomes" id="UP001527202"/>
    </source>
</evidence>
<dbReference type="GO" id="GO:0005829">
    <property type="term" value="C:cytosol"/>
    <property type="evidence" value="ECO:0007669"/>
    <property type="project" value="TreeGrafter"/>
</dbReference>
<dbReference type="Gene3D" id="3.40.430.10">
    <property type="entry name" value="Dihydrofolate Reductase, subunit A"/>
    <property type="match status" value="1"/>
</dbReference>
<evidence type="ECO:0000256" key="2">
    <source>
        <dbReference type="ARBA" id="ARBA00009539"/>
    </source>
</evidence>
<reference evidence="12 13" key="1">
    <citation type="submission" date="2018-01" db="EMBL/GenBank/DDBJ databases">
        <title>The whole genome sequencing and assembly of Paenibacillus chitinolyticus KCCM 41400 strain.</title>
        <authorList>
            <person name="Kim J.-Y."/>
            <person name="Park M.-K."/>
            <person name="Lee Y.-J."/>
            <person name="Yi H."/>
            <person name="Bahn Y.-S."/>
            <person name="Kim J.F."/>
            <person name="Lee D.-W."/>
        </authorList>
    </citation>
    <scope>NUCLEOTIDE SEQUENCE [LARGE SCALE GENOMIC DNA]</scope>
    <source>
        <strain evidence="12 13">KCCM 41400</strain>
    </source>
</reference>
<evidence type="ECO:0000256" key="6">
    <source>
        <dbReference type="ARBA" id="ARBA00023002"/>
    </source>
</evidence>
<reference evidence="11 14" key="2">
    <citation type="submission" date="2022-05" db="EMBL/GenBank/DDBJ databases">
        <title>Genome Sequencing of Bee-Associated Microbes.</title>
        <authorList>
            <person name="Dunlap C."/>
        </authorList>
    </citation>
    <scope>NUCLEOTIDE SEQUENCE [LARGE SCALE GENOMIC DNA]</scope>
    <source>
        <strain evidence="11 14">NRRL B-23120</strain>
    </source>
</reference>
<dbReference type="SUPFAM" id="SSF53597">
    <property type="entry name" value="Dihydrofolate reductase-like"/>
    <property type="match status" value="1"/>
</dbReference>
<protein>
    <recommendedName>
        <fullName evidence="3 8">Dihydrofolate reductase</fullName>
        <ecNumber evidence="3 8">1.5.1.3</ecNumber>
    </recommendedName>
</protein>
<evidence type="ECO:0000256" key="3">
    <source>
        <dbReference type="ARBA" id="ARBA00012856"/>
    </source>
</evidence>
<dbReference type="InterPro" id="IPR024072">
    <property type="entry name" value="DHFR-like_dom_sf"/>
</dbReference>
<sequence>MSISFIFAMDRNNAIGIDNKLPWHLPADLKYFKKMTTGHPILMGRKTYDSIGRPLPNRDNIVLTRQSGFAAEGCTVVHTVEEVLERYTEGEVFVIGGTEVFLLFWPHVDKLYVTYIDDTFEADTFFPEIDPGEWTLVSDEPGIRDEKNPYDYTFRVYERAQ</sequence>
<dbReference type="GO" id="GO:0046655">
    <property type="term" value="P:folic acid metabolic process"/>
    <property type="evidence" value="ECO:0007669"/>
    <property type="project" value="TreeGrafter"/>
</dbReference>
<evidence type="ECO:0000256" key="9">
    <source>
        <dbReference type="RuleBase" id="RU004474"/>
    </source>
</evidence>
<evidence type="ECO:0000256" key="7">
    <source>
        <dbReference type="ARBA" id="ARBA00025067"/>
    </source>
</evidence>
<comment type="pathway">
    <text evidence="1 8">Cofactor biosynthesis; tetrahydrofolate biosynthesis; 5,6,7,8-tetrahydrofolate from 7,8-dihydrofolate: step 1/1.</text>
</comment>
<dbReference type="PROSITE" id="PS00075">
    <property type="entry name" value="DHFR_1"/>
    <property type="match status" value="1"/>
</dbReference>
<name>A0A410WSE2_9BACL</name>
<comment type="catalytic activity">
    <reaction evidence="8">
        <text>(6S)-5,6,7,8-tetrahydrofolate + NADP(+) = 7,8-dihydrofolate + NADPH + H(+)</text>
        <dbReference type="Rhea" id="RHEA:15009"/>
        <dbReference type="ChEBI" id="CHEBI:15378"/>
        <dbReference type="ChEBI" id="CHEBI:57451"/>
        <dbReference type="ChEBI" id="CHEBI:57453"/>
        <dbReference type="ChEBI" id="CHEBI:57783"/>
        <dbReference type="ChEBI" id="CHEBI:58349"/>
        <dbReference type="EC" id="1.5.1.3"/>
    </reaction>
</comment>
<dbReference type="PIRSF" id="PIRSF000194">
    <property type="entry name" value="DHFR"/>
    <property type="match status" value="1"/>
</dbReference>
<dbReference type="GO" id="GO:0046452">
    <property type="term" value="P:dihydrofolate metabolic process"/>
    <property type="evidence" value="ECO:0007669"/>
    <property type="project" value="TreeGrafter"/>
</dbReference>
<dbReference type="GO" id="GO:0070401">
    <property type="term" value="F:NADP+ binding"/>
    <property type="evidence" value="ECO:0007669"/>
    <property type="project" value="UniProtKB-ARBA"/>
</dbReference>
<dbReference type="InterPro" id="IPR017925">
    <property type="entry name" value="DHFR_CS"/>
</dbReference>
<dbReference type="FunFam" id="3.40.430.10:FF:000001">
    <property type="entry name" value="Dihydrofolate reductase"/>
    <property type="match status" value="1"/>
</dbReference>
<dbReference type="RefSeq" id="WP_042229506.1">
    <property type="nucleotide sequence ID" value="NZ_CP026520.1"/>
</dbReference>
<dbReference type="KEGG" id="pchi:PC41400_06745"/>
<feature type="domain" description="DHFR" evidence="10">
    <location>
        <begin position="2"/>
        <end position="159"/>
    </location>
</feature>
<comment type="similarity">
    <text evidence="2 8 9">Belongs to the dihydrofolate reductase family.</text>
</comment>
<dbReference type="GO" id="GO:0004146">
    <property type="term" value="F:dihydrofolate reductase activity"/>
    <property type="evidence" value="ECO:0007669"/>
    <property type="project" value="UniProtKB-EC"/>
</dbReference>
<dbReference type="PRINTS" id="PR00070">
    <property type="entry name" value="DHFR"/>
</dbReference>
<dbReference type="EMBL" id="CP026520">
    <property type="protein sequence ID" value="QAV17376.1"/>
    <property type="molecule type" value="Genomic_DNA"/>
</dbReference>
<dbReference type="InterPro" id="IPR012259">
    <property type="entry name" value="DHFR"/>
</dbReference>
<keyword evidence="6 8" id="KW-0560">Oxidoreductase</keyword>
<organism evidence="12 13">
    <name type="scientific">Paenibacillus chitinolyticus</name>
    <dbReference type="NCBI Taxonomy" id="79263"/>
    <lineage>
        <taxon>Bacteria</taxon>
        <taxon>Bacillati</taxon>
        <taxon>Bacillota</taxon>
        <taxon>Bacilli</taxon>
        <taxon>Bacillales</taxon>
        <taxon>Paenibacillaceae</taxon>
        <taxon>Paenibacillus</taxon>
    </lineage>
</organism>
<keyword evidence="14" id="KW-1185">Reference proteome</keyword>
<dbReference type="InterPro" id="IPR001796">
    <property type="entry name" value="DHFR_dom"/>
</dbReference>
<evidence type="ECO:0000256" key="5">
    <source>
        <dbReference type="ARBA" id="ARBA00022857"/>
    </source>
</evidence>
<dbReference type="GeneID" id="95374516"/>
<proteinExistence type="inferred from homology"/>
<evidence type="ECO:0000256" key="8">
    <source>
        <dbReference type="PIRNR" id="PIRNR000194"/>
    </source>
</evidence>
<dbReference type="Proteomes" id="UP001527202">
    <property type="component" value="Unassembled WGS sequence"/>
</dbReference>
<dbReference type="Proteomes" id="UP000288943">
    <property type="component" value="Chromosome"/>
</dbReference>
<dbReference type="Pfam" id="PF00186">
    <property type="entry name" value="DHFR_1"/>
    <property type="match status" value="1"/>
</dbReference>
<dbReference type="UniPathway" id="UPA00077">
    <property type="reaction ID" value="UER00158"/>
</dbReference>
<evidence type="ECO:0000259" key="10">
    <source>
        <dbReference type="PROSITE" id="PS51330"/>
    </source>
</evidence>
<evidence type="ECO:0000313" key="11">
    <source>
        <dbReference type="EMBL" id="MCY9595615.1"/>
    </source>
</evidence>
<dbReference type="PANTHER" id="PTHR48069">
    <property type="entry name" value="DIHYDROFOLATE REDUCTASE"/>
    <property type="match status" value="1"/>
</dbReference>
<dbReference type="CDD" id="cd00209">
    <property type="entry name" value="DHFR"/>
    <property type="match status" value="1"/>
</dbReference>
<dbReference type="PROSITE" id="PS51330">
    <property type="entry name" value="DHFR_2"/>
    <property type="match status" value="1"/>
</dbReference>
<dbReference type="GO" id="GO:0046654">
    <property type="term" value="P:tetrahydrofolate biosynthetic process"/>
    <property type="evidence" value="ECO:0007669"/>
    <property type="project" value="UniProtKB-UniPathway"/>
</dbReference>
<dbReference type="OrthoDB" id="9804315at2"/>
<evidence type="ECO:0000256" key="4">
    <source>
        <dbReference type="ARBA" id="ARBA00022563"/>
    </source>
</evidence>
<dbReference type="EC" id="1.5.1.3" evidence="3 8"/>
<dbReference type="GO" id="GO:0006730">
    <property type="term" value="P:one-carbon metabolic process"/>
    <property type="evidence" value="ECO:0007669"/>
    <property type="project" value="UniProtKB-KW"/>
</dbReference>
<dbReference type="PANTHER" id="PTHR48069:SF3">
    <property type="entry name" value="DIHYDROFOLATE REDUCTASE"/>
    <property type="match status" value="1"/>
</dbReference>
<evidence type="ECO:0000313" key="13">
    <source>
        <dbReference type="Proteomes" id="UP000288943"/>
    </source>
</evidence>
<keyword evidence="5 8" id="KW-0521">NADP</keyword>
<gene>
    <name evidence="11" type="ORF">M5X16_07515</name>
    <name evidence="12" type="ORF">PC41400_06745</name>
</gene>
<keyword evidence="4 8" id="KW-0554">One-carbon metabolism</keyword>